<feature type="transmembrane region" description="Helical" evidence="2">
    <location>
        <begin position="425"/>
        <end position="444"/>
    </location>
</feature>
<name>A0A517MXY9_9BACT</name>
<feature type="transmembrane region" description="Helical" evidence="2">
    <location>
        <begin position="297"/>
        <end position="321"/>
    </location>
</feature>
<feature type="transmembrane region" description="Helical" evidence="2">
    <location>
        <begin position="375"/>
        <end position="404"/>
    </location>
</feature>
<dbReference type="PANTHER" id="PTHR43298">
    <property type="entry name" value="MULTIDRUG RESISTANCE PROTEIN NORM-RELATED"/>
    <property type="match status" value="1"/>
</dbReference>
<organism evidence="3 4">
    <name type="scientific">Adhaeretor mobilis</name>
    <dbReference type="NCBI Taxonomy" id="1930276"/>
    <lineage>
        <taxon>Bacteria</taxon>
        <taxon>Pseudomonadati</taxon>
        <taxon>Planctomycetota</taxon>
        <taxon>Planctomycetia</taxon>
        <taxon>Pirellulales</taxon>
        <taxon>Lacipirellulaceae</taxon>
        <taxon>Adhaeretor</taxon>
    </lineage>
</organism>
<dbReference type="PANTHER" id="PTHR43298:SF2">
    <property type="entry name" value="FMN_FAD EXPORTER YEEO-RELATED"/>
    <property type="match status" value="1"/>
</dbReference>
<dbReference type="KEGG" id="amob:HG15A2_30700"/>
<accession>A0A517MXY9</accession>
<dbReference type="Pfam" id="PF01554">
    <property type="entry name" value="MatE"/>
    <property type="match status" value="2"/>
</dbReference>
<evidence type="ECO:0000256" key="2">
    <source>
        <dbReference type="SAM" id="Phobius"/>
    </source>
</evidence>
<proteinExistence type="predicted"/>
<dbReference type="InterPro" id="IPR050222">
    <property type="entry name" value="MATE_MdtK"/>
</dbReference>
<feature type="transmembrane region" description="Helical" evidence="2">
    <location>
        <begin position="342"/>
        <end position="363"/>
    </location>
</feature>
<protein>
    <submittedName>
        <fullName evidence="3">Multidrug export protein MepA</fullName>
    </submittedName>
</protein>
<dbReference type="GO" id="GO:0005886">
    <property type="term" value="C:plasma membrane"/>
    <property type="evidence" value="ECO:0007669"/>
    <property type="project" value="TreeGrafter"/>
</dbReference>
<feature type="transmembrane region" description="Helical" evidence="2">
    <location>
        <begin position="494"/>
        <end position="514"/>
    </location>
</feature>
<dbReference type="GO" id="GO:0015297">
    <property type="term" value="F:antiporter activity"/>
    <property type="evidence" value="ECO:0007669"/>
    <property type="project" value="InterPro"/>
</dbReference>
<evidence type="ECO:0000313" key="3">
    <source>
        <dbReference type="EMBL" id="QDS99740.1"/>
    </source>
</evidence>
<evidence type="ECO:0000256" key="1">
    <source>
        <dbReference type="ARBA" id="ARBA00022448"/>
    </source>
</evidence>
<feature type="transmembrane region" description="Helical" evidence="2">
    <location>
        <begin position="239"/>
        <end position="257"/>
    </location>
</feature>
<feature type="transmembrane region" description="Helical" evidence="2">
    <location>
        <begin position="149"/>
        <end position="176"/>
    </location>
</feature>
<dbReference type="GO" id="GO:0042910">
    <property type="term" value="F:xenobiotic transmembrane transporter activity"/>
    <property type="evidence" value="ECO:0007669"/>
    <property type="project" value="InterPro"/>
</dbReference>
<dbReference type="NCBIfam" id="TIGR00797">
    <property type="entry name" value="matE"/>
    <property type="match status" value="1"/>
</dbReference>
<feature type="transmembrane region" description="Helical" evidence="2">
    <location>
        <begin position="113"/>
        <end position="137"/>
    </location>
</feature>
<dbReference type="AlphaFoldDB" id="A0A517MXY9"/>
<dbReference type="Proteomes" id="UP000319852">
    <property type="component" value="Chromosome"/>
</dbReference>
<reference evidence="3 4" key="1">
    <citation type="submission" date="2019-02" db="EMBL/GenBank/DDBJ databases">
        <title>Deep-cultivation of Planctomycetes and their phenomic and genomic characterization uncovers novel biology.</title>
        <authorList>
            <person name="Wiegand S."/>
            <person name="Jogler M."/>
            <person name="Boedeker C."/>
            <person name="Pinto D."/>
            <person name="Vollmers J."/>
            <person name="Rivas-Marin E."/>
            <person name="Kohn T."/>
            <person name="Peeters S.H."/>
            <person name="Heuer A."/>
            <person name="Rast P."/>
            <person name="Oberbeckmann S."/>
            <person name="Bunk B."/>
            <person name="Jeske O."/>
            <person name="Meyerdierks A."/>
            <person name="Storesund J.E."/>
            <person name="Kallscheuer N."/>
            <person name="Luecker S."/>
            <person name="Lage O.M."/>
            <person name="Pohl T."/>
            <person name="Merkel B.J."/>
            <person name="Hornburger P."/>
            <person name="Mueller R.-W."/>
            <person name="Bruemmer F."/>
            <person name="Labrenz M."/>
            <person name="Spormann A.M."/>
            <person name="Op den Camp H."/>
            <person name="Overmann J."/>
            <person name="Amann R."/>
            <person name="Jetten M.S.M."/>
            <person name="Mascher T."/>
            <person name="Medema M.H."/>
            <person name="Devos D.P."/>
            <person name="Kaster A.-K."/>
            <person name="Ovreas L."/>
            <person name="Rohde M."/>
            <person name="Galperin M.Y."/>
            <person name="Jogler C."/>
        </authorList>
    </citation>
    <scope>NUCLEOTIDE SEQUENCE [LARGE SCALE GENOMIC DNA]</scope>
    <source>
        <strain evidence="3 4">HG15A2</strain>
    </source>
</reference>
<gene>
    <name evidence="3" type="primary">mepA</name>
    <name evidence="3" type="ORF">HG15A2_30700</name>
</gene>
<dbReference type="EMBL" id="CP036263">
    <property type="protein sequence ID" value="QDS99740.1"/>
    <property type="molecule type" value="Genomic_DNA"/>
</dbReference>
<feature type="transmembrane region" description="Helical" evidence="2">
    <location>
        <begin position="197"/>
        <end position="219"/>
    </location>
</feature>
<feature type="transmembrane region" description="Helical" evidence="2">
    <location>
        <begin position="520"/>
        <end position="540"/>
    </location>
</feature>
<keyword evidence="1" id="KW-0813">Transport</keyword>
<feature type="transmembrane region" description="Helical" evidence="2">
    <location>
        <begin position="269"/>
        <end position="291"/>
    </location>
</feature>
<keyword evidence="2" id="KW-1133">Transmembrane helix</keyword>
<feature type="transmembrane region" description="Helical" evidence="2">
    <location>
        <begin position="464"/>
        <end position="482"/>
    </location>
</feature>
<dbReference type="InterPro" id="IPR002528">
    <property type="entry name" value="MATE_fam"/>
</dbReference>
<sequence length="550" mass="59952">MVLPTPVVMLKKQVTKRLNRFVSKTTKMRSEDSSHQRSSLFSLPCSKTTLGLTRIQERVLASLSGPAAGKLNIQGTPKTSEHEMTESDYDNSWWAVVKEAFRGSQRDFTQGPLGLAIFLLAVPMVMEMVMESVFAVVDVFFVAELGADAIAIVGITETMMFLVYSVAMGVAIGATATVSRRIGEKDRDGAARFAIHAIYLGCVASIAMAIIGIICAPQLLRLLGAEPQVVRDGALYTQLMLGGNIVVVMLFLLNAIFRGAGDAAIAMRVLWIANLLNCVLDPLFIFGVGFFPELGVTGAAVATLIGRSIGVAYASYQLFFADKQFELRKEHWQVRFEIFRRLLSLSWVATLQFTIGTASWIGLMRVVAGFGSEAVAGYTIAIRVVMFALLPAVGLANAASTLVGQNLGAQQTDRAEKSVWKAAQYNAVFQTAIGIVFVILALPIAKIFTDQPNVLAYAADGLRIISYGFFFYGVGMVLENAFNGAGDTWTPTYLNLLVFWVFEIPLAYVLAYQFGLEAHGVYWAITLAFSMLAVVSAIVFRRGKWKLVEV</sequence>
<keyword evidence="4" id="KW-1185">Reference proteome</keyword>
<dbReference type="CDD" id="cd13139">
    <property type="entry name" value="MATE_like_14"/>
    <property type="match status" value="1"/>
</dbReference>
<evidence type="ECO:0000313" key="4">
    <source>
        <dbReference type="Proteomes" id="UP000319852"/>
    </source>
</evidence>
<keyword evidence="2" id="KW-0812">Transmembrane</keyword>
<keyword evidence="2" id="KW-0472">Membrane</keyword>